<reference evidence="1" key="2">
    <citation type="submission" date="2021-10" db="EMBL/GenBank/DDBJ databases">
        <authorList>
            <person name="Piombo E."/>
        </authorList>
    </citation>
    <scope>NUCLEOTIDE SEQUENCE</scope>
</reference>
<sequence>MASDLDTAIKIHQEALRLTLEDHGARAEKLSLIGGGHWNRFCRDKNQYMQECLDLTPKIHMMRAEQLHAFARIYQEQTNLEAAIPKFQETLECTAKDDQSGGQLLHSLGFTHQLRFAWFRNNEADLDIAIQY</sequence>
<gene>
    <name evidence="1" type="ORF">CRV2_00016952</name>
</gene>
<evidence type="ECO:0000313" key="1">
    <source>
        <dbReference type="EMBL" id="CAG9950690.1"/>
    </source>
</evidence>
<dbReference type="EMBL" id="CADEHS020000188">
    <property type="protein sequence ID" value="CAG9950690.1"/>
    <property type="molecule type" value="Genomic_DNA"/>
</dbReference>
<accession>A0ACA9UBP0</accession>
<protein>
    <submittedName>
        <fullName evidence="1">Uncharacterized protein</fullName>
    </submittedName>
</protein>
<evidence type="ECO:0000313" key="2">
    <source>
        <dbReference type="Proteomes" id="UP000836387"/>
    </source>
</evidence>
<reference evidence="1" key="1">
    <citation type="submission" date="2020-04" db="EMBL/GenBank/DDBJ databases">
        <authorList>
            <person name="Broberg M."/>
        </authorList>
    </citation>
    <scope>NUCLEOTIDE SEQUENCE</scope>
</reference>
<dbReference type="Proteomes" id="UP000836387">
    <property type="component" value="Unassembled WGS sequence"/>
</dbReference>
<keyword evidence="2" id="KW-1185">Reference proteome</keyword>
<proteinExistence type="predicted"/>
<comment type="caution">
    <text evidence="1">The sequence shown here is derived from an EMBL/GenBank/DDBJ whole genome shotgun (WGS) entry which is preliminary data.</text>
</comment>
<organism evidence="1 2">
    <name type="scientific">Clonostachys rosea f. rosea IK726</name>
    <dbReference type="NCBI Taxonomy" id="1349383"/>
    <lineage>
        <taxon>Eukaryota</taxon>
        <taxon>Fungi</taxon>
        <taxon>Dikarya</taxon>
        <taxon>Ascomycota</taxon>
        <taxon>Pezizomycotina</taxon>
        <taxon>Sordariomycetes</taxon>
        <taxon>Hypocreomycetidae</taxon>
        <taxon>Hypocreales</taxon>
        <taxon>Bionectriaceae</taxon>
        <taxon>Clonostachys</taxon>
    </lineage>
</organism>
<name>A0ACA9UBP0_BIOOC</name>